<evidence type="ECO:0000256" key="10">
    <source>
        <dbReference type="ARBA" id="ARBA00023004"/>
    </source>
</evidence>
<dbReference type="InterPro" id="IPR002585">
    <property type="entry name" value="Cyt-d_ubiquinol_oxidase_su_1"/>
</dbReference>
<feature type="transmembrane region" description="Helical" evidence="12">
    <location>
        <begin position="94"/>
        <end position="118"/>
    </location>
</feature>
<dbReference type="EMBL" id="BAAAYU010000005">
    <property type="protein sequence ID" value="GAA3643471.1"/>
    <property type="molecule type" value="Genomic_DNA"/>
</dbReference>
<keyword evidence="11 12" id="KW-0472">Membrane</keyword>
<keyword evidence="3 12" id="KW-0813">Transport</keyword>
<proteinExistence type="inferred from homology"/>
<dbReference type="PANTHER" id="PTHR30365">
    <property type="entry name" value="CYTOCHROME D UBIQUINOL OXIDASE"/>
    <property type="match status" value="1"/>
</dbReference>
<dbReference type="RefSeq" id="WP_344739846.1">
    <property type="nucleotide sequence ID" value="NZ_BAAAYU010000005.1"/>
</dbReference>
<reference evidence="15" key="1">
    <citation type="journal article" date="2019" name="Int. J. Syst. Evol. Microbiol.">
        <title>The Global Catalogue of Microorganisms (GCM) 10K type strain sequencing project: providing services to taxonomists for standard genome sequencing and annotation.</title>
        <authorList>
            <consortium name="The Broad Institute Genomics Platform"/>
            <consortium name="The Broad Institute Genome Sequencing Center for Infectious Disease"/>
            <person name="Wu L."/>
            <person name="Ma J."/>
        </authorList>
    </citation>
    <scope>NUCLEOTIDE SEQUENCE [LARGE SCALE GENOMIC DNA]</scope>
    <source>
        <strain evidence="15">JCM 16544</strain>
    </source>
</reference>
<gene>
    <name evidence="14" type="ORF">GCM10022200_29260</name>
</gene>
<evidence type="ECO:0000256" key="6">
    <source>
        <dbReference type="ARBA" id="ARBA00022692"/>
    </source>
</evidence>
<protein>
    <submittedName>
        <fullName evidence="14">Cytochrome ubiquinol oxidase subunit I</fullName>
    </submittedName>
</protein>
<keyword evidence="4 12" id="KW-1003">Cell membrane</keyword>
<accession>A0ABP7AZF5</accession>
<feature type="transmembrane region" description="Helical" evidence="12">
    <location>
        <begin position="222"/>
        <end position="240"/>
    </location>
</feature>
<feature type="transmembrane region" description="Helical" evidence="12">
    <location>
        <begin position="130"/>
        <end position="153"/>
    </location>
</feature>
<feature type="transmembrane region" description="Helical" evidence="12">
    <location>
        <begin position="20"/>
        <end position="44"/>
    </location>
</feature>
<feature type="compositionally biased region" description="Low complexity" evidence="13">
    <location>
        <begin position="464"/>
        <end position="473"/>
    </location>
</feature>
<evidence type="ECO:0000256" key="8">
    <source>
        <dbReference type="ARBA" id="ARBA00022982"/>
    </source>
</evidence>
<comment type="subcellular location">
    <subcellularLocation>
        <location evidence="1">Cell membrane</location>
        <topology evidence="1">Multi-pass membrane protein</topology>
    </subcellularLocation>
</comment>
<evidence type="ECO:0000313" key="15">
    <source>
        <dbReference type="Proteomes" id="UP001501697"/>
    </source>
</evidence>
<dbReference type="PIRSF" id="PIRSF006446">
    <property type="entry name" value="Cyt_quinol_oxidase_1"/>
    <property type="match status" value="1"/>
</dbReference>
<comment type="similarity">
    <text evidence="2 12">Belongs to the cytochrome ubiquinol oxidase subunit 1 family.</text>
</comment>
<keyword evidence="9 12" id="KW-1133">Transmembrane helix</keyword>
<comment type="caution">
    <text evidence="14">The sequence shown here is derived from an EMBL/GenBank/DDBJ whole genome shotgun (WGS) entry which is preliminary data.</text>
</comment>
<organism evidence="14 15">
    <name type="scientific">Microbacterium awajiense</name>
    <dbReference type="NCBI Taxonomy" id="415214"/>
    <lineage>
        <taxon>Bacteria</taxon>
        <taxon>Bacillati</taxon>
        <taxon>Actinomycetota</taxon>
        <taxon>Actinomycetes</taxon>
        <taxon>Micrococcales</taxon>
        <taxon>Microbacteriaceae</taxon>
        <taxon>Microbacterium</taxon>
    </lineage>
</organism>
<feature type="transmembrane region" description="Helical" evidence="12">
    <location>
        <begin position="426"/>
        <end position="449"/>
    </location>
</feature>
<evidence type="ECO:0000256" key="3">
    <source>
        <dbReference type="ARBA" id="ARBA00022448"/>
    </source>
</evidence>
<name>A0ABP7AZF5_9MICO</name>
<feature type="transmembrane region" description="Helical" evidence="12">
    <location>
        <begin position="343"/>
        <end position="363"/>
    </location>
</feature>
<evidence type="ECO:0000256" key="11">
    <source>
        <dbReference type="ARBA" id="ARBA00023136"/>
    </source>
</evidence>
<evidence type="ECO:0000256" key="9">
    <source>
        <dbReference type="ARBA" id="ARBA00022989"/>
    </source>
</evidence>
<keyword evidence="10 12" id="KW-0408">Iron</keyword>
<keyword evidence="5 12" id="KW-0349">Heme</keyword>
<evidence type="ECO:0000256" key="2">
    <source>
        <dbReference type="ARBA" id="ARBA00009819"/>
    </source>
</evidence>
<evidence type="ECO:0000256" key="12">
    <source>
        <dbReference type="PIRNR" id="PIRNR006446"/>
    </source>
</evidence>
<feature type="region of interest" description="Disordered" evidence="13">
    <location>
        <begin position="455"/>
        <end position="480"/>
    </location>
</feature>
<keyword evidence="15" id="KW-1185">Reference proteome</keyword>
<evidence type="ECO:0000256" key="13">
    <source>
        <dbReference type="SAM" id="MobiDB-lite"/>
    </source>
</evidence>
<dbReference type="Pfam" id="PF01654">
    <property type="entry name" value="Cyt_bd_oxida_I"/>
    <property type="match status" value="1"/>
</dbReference>
<feature type="transmembrane region" description="Helical" evidence="12">
    <location>
        <begin position="190"/>
        <end position="210"/>
    </location>
</feature>
<sequence>MDLLDPLLLARWQFGLTTLYHFLFVPLTLGMSITVAIFQTAWVRTGNLKWLHLTRFFGKIFLINFAMGVVTGIVQEFQFGMNWSAYSRFVGDVFGAPLAFEGLMAFFFEATFIGLWIFGWDKLPRGVHLATIWIASIGAWLSAYFILAANAFMQNPVGYQFSEEGGRAEMANFFEVLFNPVALAAFPHTMFASLMFAAGVIISIAAWHLARGQNLDMMRTSLRYGLWLMLLGFAGTFLSGDQLSLVMVETQPMKMAAAEALYETACGADASFSIFSIGTPDGSEEVWSLRVPYLLALLSTHSLDGCVEGINNLNAEYSEQWPELAAQVDGSFTPIIWITYWTFRWMIGLGALAALVALVGLWLTRKKAKREVPQWAWRIAIWSYPLSLLAILIGWTFTEMGRQPWIVFSLMLTEDGVSPLVPGWNVLVSLIAFTAIYAILAVVEVGLIVRTAQKGPDPVPEPGSPGSEPTSIEDTPTTVY</sequence>
<feature type="transmembrane region" description="Helical" evidence="12">
    <location>
        <begin position="375"/>
        <end position="397"/>
    </location>
</feature>
<evidence type="ECO:0000256" key="7">
    <source>
        <dbReference type="ARBA" id="ARBA00022723"/>
    </source>
</evidence>
<evidence type="ECO:0000256" key="5">
    <source>
        <dbReference type="ARBA" id="ARBA00022617"/>
    </source>
</evidence>
<evidence type="ECO:0000256" key="1">
    <source>
        <dbReference type="ARBA" id="ARBA00004651"/>
    </source>
</evidence>
<keyword evidence="7 12" id="KW-0479">Metal-binding</keyword>
<evidence type="ECO:0000313" key="14">
    <source>
        <dbReference type="EMBL" id="GAA3643471.1"/>
    </source>
</evidence>
<dbReference type="Proteomes" id="UP001501697">
    <property type="component" value="Unassembled WGS sequence"/>
</dbReference>
<feature type="transmembrane region" description="Helical" evidence="12">
    <location>
        <begin position="56"/>
        <end position="74"/>
    </location>
</feature>
<dbReference type="PANTHER" id="PTHR30365:SF15">
    <property type="entry name" value="CYTOCHROME BD UBIQUINOL OXIDASE SUBUNIT 1"/>
    <property type="match status" value="1"/>
</dbReference>
<keyword evidence="6 12" id="KW-0812">Transmembrane</keyword>
<keyword evidence="8 12" id="KW-0249">Electron transport</keyword>
<evidence type="ECO:0000256" key="4">
    <source>
        <dbReference type="ARBA" id="ARBA00022475"/>
    </source>
</evidence>